<dbReference type="GO" id="GO:0016853">
    <property type="term" value="F:isomerase activity"/>
    <property type="evidence" value="ECO:0007669"/>
    <property type="project" value="UniProtKB-KW"/>
</dbReference>
<accession>A0A1I4YT48</accession>
<evidence type="ECO:0000313" key="3">
    <source>
        <dbReference type="Proteomes" id="UP000199153"/>
    </source>
</evidence>
<name>A0A1I4YT48_9FLAO</name>
<dbReference type="CDD" id="cd02947">
    <property type="entry name" value="TRX_family"/>
    <property type="match status" value="1"/>
</dbReference>
<organism evidence="2 3">
    <name type="scientific">Salegentibacter flavus</name>
    <dbReference type="NCBI Taxonomy" id="287099"/>
    <lineage>
        <taxon>Bacteria</taxon>
        <taxon>Pseudomonadati</taxon>
        <taxon>Bacteroidota</taxon>
        <taxon>Flavobacteriia</taxon>
        <taxon>Flavobacteriales</taxon>
        <taxon>Flavobacteriaceae</taxon>
        <taxon>Salegentibacter</taxon>
    </lineage>
</organism>
<dbReference type="RefSeq" id="WP_093406502.1">
    <property type="nucleotide sequence ID" value="NZ_FOVL01000004.1"/>
</dbReference>
<feature type="domain" description="Thioredoxin" evidence="1">
    <location>
        <begin position="67"/>
        <end position="153"/>
    </location>
</feature>
<dbReference type="Pfam" id="PF00085">
    <property type="entry name" value="Thioredoxin"/>
    <property type="match status" value="1"/>
</dbReference>
<dbReference type="AlphaFoldDB" id="A0A1I4YT48"/>
<dbReference type="InterPro" id="IPR013766">
    <property type="entry name" value="Thioredoxin_domain"/>
</dbReference>
<dbReference type="Gene3D" id="3.40.30.10">
    <property type="entry name" value="Glutaredoxin"/>
    <property type="match status" value="1"/>
</dbReference>
<evidence type="ECO:0000259" key="1">
    <source>
        <dbReference type="Pfam" id="PF00085"/>
    </source>
</evidence>
<keyword evidence="2" id="KW-0413">Isomerase</keyword>
<protein>
    <submittedName>
        <fullName evidence="2">Thiol-disulfide isomerase or thioredoxin</fullName>
    </submittedName>
</protein>
<sequence>MTSKILLIILSLFLSGNISEEETKKQSEEDVQEQYLLGEFQRQELEQNPYSYWFNSGYSNYHPEQEHMKVIKENISDYEIVLFMGTWCADSQLEVPKLYKILDQAGYDYSKLTNIAVDPYKETPNNIEEDYEVTLVPTIIFCKDGVEVNRFVEFALETFEEDLADIVSQKDYQNPYADF</sequence>
<dbReference type="STRING" id="287099.SAMN05660413_00929"/>
<dbReference type="SUPFAM" id="SSF52833">
    <property type="entry name" value="Thioredoxin-like"/>
    <property type="match status" value="1"/>
</dbReference>
<dbReference type="InterPro" id="IPR036249">
    <property type="entry name" value="Thioredoxin-like_sf"/>
</dbReference>
<reference evidence="2 3" key="1">
    <citation type="submission" date="2016-10" db="EMBL/GenBank/DDBJ databases">
        <authorList>
            <person name="de Groot N.N."/>
        </authorList>
    </citation>
    <scope>NUCLEOTIDE SEQUENCE [LARGE SCALE GENOMIC DNA]</scope>
    <source>
        <strain evidence="2 3">DSM 17794</strain>
    </source>
</reference>
<proteinExistence type="predicted"/>
<evidence type="ECO:0000313" key="2">
    <source>
        <dbReference type="EMBL" id="SFN41194.1"/>
    </source>
</evidence>
<dbReference type="OrthoDB" id="6398367at2"/>
<dbReference type="Proteomes" id="UP000199153">
    <property type="component" value="Unassembled WGS sequence"/>
</dbReference>
<gene>
    <name evidence="2" type="ORF">SAMN05660413_00929</name>
</gene>
<keyword evidence="3" id="KW-1185">Reference proteome</keyword>
<dbReference type="EMBL" id="FOVL01000004">
    <property type="protein sequence ID" value="SFN41194.1"/>
    <property type="molecule type" value="Genomic_DNA"/>
</dbReference>